<dbReference type="AlphaFoldDB" id="A0ABD4SQT9"/>
<evidence type="ECO:0000313" key="2">
    <source>
        <dbReference type="Proteomes" id="UP001200247"/>
    </source>
</evidence>
<accession>A0ABD4SQT9</accession>
<gene>
    <name evidence="1" type="ORF">LH440_09475</name>
</gene>
<dbReference type="EMBL" id="JAJAXM010000016">
    <property type="protein sequence ID" value="MCG9026125.1"/>
    <property type="molecule type" value="Genomic_DNA"/>
</dbReference>
<dbReference type="NCBIfam" id="TIGR01965">
    <property type="entry name" value="VCBS_repeat"/>
    <property type="match status" value="1"/>
</dbReference>
<comment type="caution">
    <text evidence="1">The sequence shown here is derived from an EMBL/GenBank/DDBJ whole genome shotgun (WGS) entry which is preliminary data.</text>
</comment>
<dbReference type="Proteomes" id="UP001200247">
    <property type="component" value="Unassembled WGS sequence"/>
</dbReference>
<evidence type="ECO:0000313" key="1">
    <source>
        <dbReference type="EMBL" id="MCG9026125.1"/>
    </source>
</evidence>
<sequence>MSIPAQAKVIAIQGEAKAIAPDGSVRILKAGDILQAGEQLVLAPNASVQYAMADGTLFQQTGAADPVPVELAAAETAAADPATAAEAEQIIAALQTGNDPLGILEETAAGLTGGGGDEGGMSFVRLDRISESLNQLSMASGQAELREIQTIPGATNPATNPGTPVLNGLDILGGELSVSEASLPGGSSNAGNVNQATASSTFSITGLNGETATLTINGTSIAIDAAGNAVIPAGGISIATDRGTLTITGITGGTVEYTYTLNGSQTHGQPGNDQVSDNITITVTDQTGDTASGSLDINITDDVPSISVDTPATGAYGSEITGSVDMAFGADGEKSVTVKLGNETVTGTKGTDGNYTFTFADGTVLTLNGSNGDFSYNGLPASGSGTSYDFTFTVTDNDGDSASASTTATVGATDTSGLNADTVQSSDADVASGTARDVTVNGLPAGAQLAEGTYTGAYGTITVDADGKATYTQTGLYDHTGVGSGTDAKTGADSITIKVTLADGTTVDVTVGVDIADDVPSISVDTPATGAYGSEITGSVDMAFGADGEKSVTVKLGNETVTGTKGADGNYTFTFADGTVLTLNGSNGDFSYNG</sequence>
<feature type="non-terminal residue" evidence="1">
    <location>
        <position position="594"/>
    </location>
</feature>
<dbReference type="InterPro" id="IPR010221">
    <property type="entry name" value="VCBS_dom"/>
</dbReference>
<dbReference type="Gene3D" id="2.60.40.10">
    <property type="entry name" value="Immunoglobulins"/>
    <property type="match status" value="1"/>
</dbReference>
<dbReference type="InterPro" id="IPR047777">
    <property type="entry name" value="LapA-like_RM"/>
</dbReference>
<dbReference type="InterPro" id="IPR013783">
    <property type="entry name" value="Ig-like_fold"/>
</dbReference>
<dbReference type="RefSeq" id="WP_239894039.1">
    <property type="nucleotide sequence ID" value="NZ_JAJAXM010000016.1"/>
</dbReference>
<proteinExistence type="predicted"/>
<reference evidence="1 2" key="1">
    <citation type="submission" date="2021-10" db="EMBL/GenBank/DDBJ databases">
        <title>Whole-genome sequencing analysis of Laribacter hongkongensis: virulence gene profiles, carbohydrate-active enzyme prediction, and antimicrobial resistance characterization.</title>
        <authorList>
            <person name="Yuan P."/>
            <person name="Zhan Y."/>
            <person name="Chen D."/>
        </authorList>
    </citation>
    <scope>NUCLEOTIDE SEQUENCE [LARGE SCALE GENOMIC DNA]</scope>
    <source>
        <strain evidence="1 2">W67</strain>
    </source>
</reference>
<dbReference type="NCBIfam" id="NF033682">
    <property type="entry name" value="retention_LapA"/>
    <property type="match status" value="1"/>
</dbReference>
<organism evidence="1 2">
    <name type="scientific">Laribacter hongkongensis</name>
    <dbReference type="NCBI Taxonomy" id="168471"/>
    <lineage>
        <taxon>Bacteria</taxon>
        <taxon>Pseudomonadati</taxon>
        <taxon>Pseudomonadota</taxon>
        <taxon>Betaproteobacteria</taxon>
        <taxon>Neisseriales</taxon>
        <taxon>Aquaspirillaceae</taxon>
        <taxon>Laribacter</taxon>
    </lineage>
</organism>
<name>A0ABD4SQT9_9NEIS</name>
<protein>
    <submittedName>
        <fullName evidence="1">Retention module-containing protein</fullName>
    </submittedName>
</protein>